<evidence type="ECO:0000313" key="1">
    <source>
        <dbReference type="EMBL" id="CAA0114873.1"/>
    </source>
</evidence>
<protein>
    <recommendedName>
        <fullName evidence="3">SnoaL-like domain-containing protein</fullName>
    </recommendedName>
</protein>
<gene>
    <name evidence="1" type="ORF">OPDIPICF_01657</name>
</gene>
<keyword evidence="2" id="KW-1185">Reference proteome</keyword>
<dbReference type="Gene3D" id="3.10.450.50">
    <property type="match status" value="1"/>
</dbReference>
<dbReference type="EMBL" id="CACSIO010000023">
    <property type="protein sequence ID" value="CAA0114873.1"/>
    <property type="molecule type" value="Genomic_DNA"/>
</dbReference>
<sequence length="165" mass="18441">MDSTDAQVSDSAGNSARQQSIETNKTKVIACQMAISELLKGVNVDLDVHLAPTICWHLPGSMAMHGGDCFQGIDGVTRMLTKNIRRFYQPETIEVEFRSLMAEADLVHMHFGMTALTPAGQTYKNDYQILFQVDESGISNVWEYFDAHRLIQTLDEHNQSSSLIC</sequence>
<dbReference type="InterPro" id="IPR032710">
    <property type="entry name" value="NTF2-like_dom_sf"/>
</dbReference>
<evidence type="ECO:0008006" key="3">
    <source>
        <dbReference type="Google" id="ProtNLM"/>
    </source>
</evidence>
<accession>A0A5S9Q9X7</accession>
<reference evidence="1 2" key="1">
    <citation type="submission" date="2019-11" db="EMBL/GenBank/DDBJ databases">
        <authorList>
            <person name="Holert J."/>
        </authorList>
    </citation>
    <scope>NUCLEOTIDE SEQUENCE [LARGE SCALE GENOMIC DNA]</scope>
    <source>
        <strain evidence="1">SB11_3</strain>
    </source>
</reference>
<proteinExistence type="predicted"/>
<name>A0A5S9Q9X7_9GAMM</name>
<dbReference type="SUPFAM" id="SSF54427">
    <property type="entry name" value="NTF2-like"/>
    <property type="match status" value="1"/>
</dbReference>
<dbReference type="OrthoDB" id="1450423at2"/>
<organism evidence="1 2">
    <name type="scientific">BD1-7 clade bacterium</name>
    <dbReference type="NCBI Taxonomy" id="2029982"/>
    <lineage>
        <taxon>Bacteria</taxon>
        <taxon>Pseudomonadati</taxon>
        <taxon>Pseudomonadota</taxon>
        <taxon>Gammaproteobacteria</taxon>
        <taxon>Cellvibrionales</taxon>
        <taxon>Spongiibacteraceae</taxon>
        <taxon>BD1-7 clade</taxon>
    </lineage>
</organism>
<dbReference type="Proteomes" id="UP000441399">
    <property type="component" value="Unassembled WGS sequence"/>
</dbReference>
<dbReference type="AlphaFoldDB" id="A0A5S9Q9X7"/>
<evidence type="ECO:0000313" key="2">
    <source>
        <dbReference type="Proteomes" id="UP000441399"/>
    </source>
</evidence>